<dbReference type="Proteomes" id="UP000724657">
    <property type="component" value="Unassembled WGS sequence"/>
</dbReference>
<name>A0A9E2NXX4_9FUSO</name>
<evidence type="ECO:0000256" key="1">
    <source>
        <dbReference type="SAM" id="Phobius"/>
    </source>
</evidence>
<sequence>MNGNNKFIVSILGIIALYIITITTTVGITKEIGKTNVTSEIKVKEVAIEREKEQEQVLPLKEIKVAEKPSKKNYAYTINYKTPIYSEPNSNTQKDSLKKAVRVEVLEEKVIETPKEVKVKKDDGTYEVETNIEKSFWKRVVYGKNNENREGWIRTGSLTEDIHKVIPSNLKNIDFTPVPKKEYPNNPKVDVKGIYLTVNTAASSKRMDELIDLAKRTGINAFVIDVKEDFGKMLFRTDAELKYLGKNDKKYPIADINAFMKKLKDNNIYTIARIVSFKDPTYAGKHPDKAIIKRATGKPFTNSDGVIWVSPHDRYLWEYNVAVAKEAAKVGFNEIQFDYVRFPASNGGKLDKELDYRNFNGESKPETIQKYLKYARKELEPLEVYISADIYGQVASSGDDMGLGQYWEVISNEVDMISPMAYPSHYGKGVYGIAVPDAEPYKTIYYTTLDGVNRNHNLTYPSQIRPWLQAFTAKWVKGYIPYGKKEIEAQVKALEDLGIHEYLLWSPSNRYGIVEK</sequence>
<dbReference type="EMBL" id="JAHLFN010000083">
    <property type="protein sequence ID" value="MBU3843220.1"/>
    <property type="molecule type" value="Genomic_DNA"/>
</dbReference>
<comment type="caution">
    <text evidence="3">The sequence shown here is derived from an EMBL/GenBank/DDBJ whole genome shotgun (WGS) entry which is preliminary data.</text>
</comment>
<reference evidence="3" key="2">
    <citation type="submission" date="2021-04" db="EMBL/GenBank/DDBJ databases">
        <authorList>
            <person name="Gilroy R."/>
        </authorList>
    </citation>
    <scope>NUCLEOTIDE SEQUENCE</scope>
    <source>
        <strain evidence="3">A6-441</strain>
    </source>
</reference>
<dbReference type="SUPFAM" id="SSF51445">
    <property type="entry name" value="(Trans)glycosidases"/>
    <property type="match status" value="1"/>
</dbReference>
<evidence type="ECO:0000259" key="2">
    <source>
        <dbReference type="Pfam" id="PF13200"/>
    </source>
</evidence>
<evidence type="ECO:0000313" key="3">
    <source>
        <dbReference type="EMBL" id="MBU3843220.1"/>
    </source>
</evidence>
<protein>
    <submittedName>
        <fullName evidence="3">Glycoside hydrolase</fullName>
    </submittedName>
</protein>
<keyword evidence="1" id="KW-0812">Transmembrane</keyword>
<keyword evidence="3" id="KW-0378">Hydrolase</keyword>
<dbReference type="GO" id="GO:0016787">
    <property type="term" value="F:hydrolase activity"/>
    <property type="evidence" value="ECO:0007669"/>
    <property type="project" value="UniProtKB-KW"/>
</dbReference>
<feature type="transmembrane region" description="Helical" evidence="1">
    <location>
        <begin position="7"/>
        <end position="28"/>
    </location>
</feature>
<dbReference type="InterPro" id="IPR025275">
    <property type="entry name" value="DUF4015"/>
</dbReference>
<dbReference type="InterPro" id="IPR017853">
    <property type="entry name" value="GH"/>
</dbReference>
<organism evidence="3 4">
    <name type="scientific">Candidatus Fusobacterium pullicola</name>
    <dbReference type="NCBI Taxonomy" id="2838601"/>
    <lineage>
        <taxon>Bacteria</taxon>
        <taxon>Fusobacteriati</taxon>
        <taxon>Fusobacteriota</taxon>
        <taxon>Fusobacteriia</taxon>
        <taxon>Fusobacteriales</taxon>
        <taxon>Fusobacteriaceae</taxon>
        <taxon>Fusobacterium</taxon>
    </lineage>
</organism>
<keyword evidence="1" id="KW-0472">Membrane</keyword>
<proteinExistence type="predicted"/>
<accession>A0A9E2NXX4</accession>
<dbReference type="Gene3D" id="3.20.20.80">
    <property type="entry name" value="Glycosidases"/>
    <property type="match status" value="1"/>
</dbReference>
<gene>
    <name evidence="3" type="ORF">IAA47_09625</name>
</gene>
<feature type="domain" description="DUF4015" evidence="2">
    <location>
        <begin position="193"/>
        <end position="511"/>
    </location>
</feature>
<dbReference type="AlphaFoldDB" id="A0A9E2NXX4"/>
<evidence type="ECO:0000313" key="4">
    <source>
        <dbReference type="Proteomes" id="UP000724657"/>
    </source>
</evidence>
<dbReference type="Pfam" id="PF13200">
    <property type="entry name" value="DUF4015"/>
    <property type="match status" value="1"/>
</dbReference>
<keyword evidence="1" id="KW-1133">Transmembrane helix</keyword>
<reference evidence="3" key="1">
    <citation type="journal article" date="2021" name="PeerJ">
        <title>Extensive microbial diversity within the chicken gut microbiome revealed by metagenomics and culture.</title>
        <authorList>
            <person name="Gilroy R."/>
            <person name="Ravi A."/>
            <person name="Getino M."/>
            <person name="Pursley I."/>
            <person name="Horton D.L."/>
            <person name="Alikhan N.F."/>
            <person name="Baker D."/>
            <person name="Gharbi K."/>
            <person name="Hall N."/>
            <person name="Watson M."/>
            <person name="Adriaenssens E.M."/>
            <person name="Foster-Nyarko E."/>
            <person name="Jarju S."/>
            <person name="Secka A."/>
            <person name="Antonio M."/>
            <person name="Oren A."/>
            <person name="Chaudhuri R.R."/>
            <person name="La Ragione R."/>
            <person name="Hildebrand F."/>
            <person name="Pallen M.J."/>
        </authorList>
    </citation>
    <scope>NUCLEOTIDE SEQUENCE</scope>
    <source>
        <strain evidence="3">A6-441</strain>
    </source>
</reference>